<keyword evidence="2" id="KW-1185">Reference proteome</keyword>
<name>A0A8E6B3B9_9BACT</name>
<dbReference type="EMBL" id="CP074694">
    <property type="protein sequence ID" value="QVL31092.1"/>
    <property type="molecule type" value="Genomic_DNA"/>
</dbReference>
<proteinExistence type="predicted"/>
<organism evidence="1 2">
    <name type="scientific">Telmatocola sphagniphila</name>
    <dbReference type="NCBI Taxonomy" id="1123043"/>
    <lineage>
        <taxon>Bacteria</taxon>
        <taxon>Pseudomonadati</taxon>
        <taxon>Planctomycetota</taxon>
        <taxon>Planctomycetia</taxon>
        <taxon>Gemmatales</taxon>
        <taxon>Gemmataceae</taxon>
    </lineage>
</organism>
<evidence type="ECO:0000313" key="2">
    <source>
        <dbReference type="Proteomes" id="UP000676194"/>
    </source>
</evidence>
<protein>
    <submittedName>
        <fullName evidence="1">Uncharacterized protein</fullName>
    </submittedName>
</protein>
<evidence type="ECO:0000313" key="1">
    <source>
        <dbReference type="EMBL" id="QVL31092.1"/>
    </source>
</evidence>
<reference evidence="1" key="1">
    <citation type="submission" date="2021-05" db="EMBL/GenBank/DDBJ databases">
        <title>Complete genome sequence of the cellulolytic planctomycete Telmatocola sphagniphila SP2T and characterization of the first cellulase from planctomycetes.</title>
        <authorList>
            <person name="Rakitin A.L."/>
            <person name="Beletsky A.V."/>
            <person name="Naumoff D.G."/>
            <person name="Kulichevskaya I.S."/>
            <person name="Mardanov A.V."/>
            <person name="Ravin N.V."/>
            <person name="Dedysh S.N."/>
        </authorList>
    </citation>
    <scope>NUCLEOTIDE SEQUENCE</scope>
    <source>
        <strain evidence="1">SP2T</strain>
    </source>
</reference>
<accession>A0A8E6B3B9</accession>
<dbReference type="Proteomes" id="UP000676194">
    <property type="component" value="Chromosome"/>
</dbReference>
<dbReference type="RefSeq" id="WP_213494973.1">
    <property type="nucleotide sequence ID" value="NZ_CP074694.1"/>
</dbReference>
<dbReference type="AlphaFoldDB" id="A0A8E6B3B9"/>
<sequence length="493" mass="56308">MLRFFPRNRWLRRSLYLLLLVLLGGSTLFGYRYIVYYQSLAYEERMLAELSRIDPDWTWEKMIAQSPNLPDDHNGYLRLKALLSKYSANYSPVISMTTSLSPQSTSLALGPVPNNLPPLPARPRLADLDHPLLEYPEFKKEFDELLMEFRKQVNYPQGWMPIPRGEDLLKGTATPVSMFQQTLSWLNWDAQRQALMNAPELAILDLRAALAGAHAFGTPGVLYIQAISRKIEQNSVTTLEQILAWCTPSAQELLKLQDDLEKTLQQCPLVDGLRFERASNYQQMSQIAAAMSDGPALPGAASLNAFNRFLLNSRYPMYAPADRAHLLEDTTRAIELLKSNSPEIKAILMEWESEIEKMQESQKKGDGEFVNNMPPSQWLSSQSKLSYYAMIKSHFSWQANLRCGLGAIAAERFRQSNGRWPKNWEELVPQYLKEVPQDPWSDKPLRMRKTQEGLTIYSVGVNRVDDGGIPEVLNLKLDVGFRLFHPEKRKALP</sequence>
<dbReference type="KEGG" id="tsph:KIH39_19900"/>
<gene>
    <name evidence="1" type="ORF">KIH39_19900</name>
</gene>